<comment type="subcellular location">
    <subcellularLocation>
        <location evidence="6">Cell membrane</location>
        <topology evidence="6">Multi-pass membrane protein</topology>
    </subcellularLocation>
    <subcellularLocation>
        <location evidence="1">Membrane</location>
        <topology evidence="1">Multi-pass membrane protein</topology>
    </subcellularLocation>
</comment>
<keyword evidence="5 6" id="KW-0472">Membrane</keyword>
<feature type="transmembrane region" description="Helical" evidence="6">
    <location>
        <begin position="250"/>
        <end position="269"/>
    </location>
</feature>
<keyword evidence="8" id="KW-1185">Reference proteome</keyword>
<feature type="transmembrane region" description="Helical" evidence="6">
    <location>
        <begin position="24"/>
        <end position="56"/>
    </location>
</feature>
<feature type="transmembrane region" description="Helical" evidence="6">
    <location>
        <begin position="119"/>
        <end position="141"/>
    </location>
</feature>
<dbReference type="InterPro" id="IPR002781">
    <property type="entry name" value="TM_pro_TauE-like"/>
</dbReference>
<dbReference type="PANTHER" id="PTHR43701">
    <property type="entry name" value="MEMBRANE TRANSPORTER PROTEIN MJ0441-RELATED"/>
    <property type="match status" value="1"/>
</dbReference>
<feature type="transmembrane region" description="Helical" evidence="6">
    <location>
        <begin position="91"/>
        <end position="112"/>
    </location>
</feature>
<feature type="transmembrane region" description="Helical" evidence="6">
    <location>
        <begin position="222"/>
        <end position="244"/>
    </location>
</feature>
<dbReference type="Pfam" id="PF01925">
    <property type="entry name" value="TauE"/>
    <property type="match status" value="2"/>
</dbReference>
<dbReference type="PANTHER" id="PTHR43701:SF2">
    <property type="entry name" value="MEMBRANE TRANSPORTER PROTEIN YJNA-RELATED"/>
    <property type="match status" value="1"/>
</dbReference>
<dbReference type="InterPro" id="IPR051598">
    <property type="entry name" value="TSUP/Inactive_protease-like"/>
</dbReference>
<keyword evidence="3 6" id="KW-0812">Transmembrane</keyword>
<keyword evidence="4 6" id="KW-1133">Transmembrane helix</keyword>
<organism evidence="7 8">
    <name type="scientific">Serinibacter arcticus</name>
    <dbReference type="NCBI Taxonomy" id="1655435"/>
    <lineage>
        <taxon>Bacteria</taxon>
        <taxon>Bacillati</taxon>
        <taxon>Actinomycetota</taxon>
        <taxon>Actinomycetes</taxon>
        <taxon>Micrococcales</taxon>
        <taxon>Beutenbergiaceae</taxon>
        <taxon>Serinibacter</taxon>
    </lineage>
</organism>
<dbReference type="AlphaFoldDB" id="A0A2U1ZXM2"/>
<sequence>MPRWTIGARGPRSEDDGPVPRSRLITLVLVGLGAGFLSGLFGVGGGTVIVPALVAFAAFNRKLASGTSLAAIVPTSIAGVITYGIGGHVHWPTAGILAIGTVVGAQIGTWLLAKLSTQFLRWAFVVFLVVVAVQLLLTVPVRDGDVDLSWGLAVGLVAVGLVTGVLSGLLGVGGGIIVVPAMILLFGYSDLLAKGTSLLMMIPTALSGTIGNWRRKNVDLRAGLVIGVSACLTVTLGSLTAGVISPQLANILFVAFLAFLIVKTVLEALKARKKA</sequence>
<gene>
    <name evidence="7" type="ORF">C8046_14850</name>
</gene>
<evidence type="ECO:0000256" key="6">
    <source>
        <dbReference type="RuleBase" id="RU363041"/>
    </source>
</evidence>
<dbReference type="OrthoDB" id="3700425at2"/>
<keyword evidence="6" id="KW-1003">Cell membrane</keyword>
<dbReference type="EMBL" id="PYHR01000002">
    <property type="protein sequence ID" value="PWD51737.1"/>
    <property type="molecule type" value="Genomic_DNA"/>
</dbReference>
<feature type="transmembrane region" description="Helical" evidence="6">
    <location>
        <begin position="153"/>
        <end position="186"/>
    </location>
</feature>
<proteinExistence type="inferred from homology"/>
<dbReference type="GO" id="GO:0005886">
    <property type="term" value="C:plasma membrane"/>
    <property type="evidence" value="ECO:0007669"/>
    <property type="project" value="UniProtKB-SubCell"/>
</dbReference>
<evidence type="ECO:0000313" key="7">
    <source>
        <dbReference type="EMBL" id="PWD51737.1"/>
    </source>
</evidence>
<evidence type="ECO:0000256" key="5">
    <source>
        <dbReference type="ARBA" id="ARBA00023136"/>
    </source>
</evidence>
<reference evidence="7 8" key="1">
    <citation type="submission" date="2018-03" db="EMBL/GenBank/DDBJ databases">
        <title>Genome assembly of novel Miniimonas species PCH200.</title>
        <authorList>
            <person name="Thakur V."/>
            <person name="Kumar V."/>
            <person name="Singh D."/>
        </authorList>
    </citation>
    <scope>NUCLEOTIDE SEQUENCE [LARGE SCALE GENOMIC DNA]</scope>
    <source>
        <strain evidence="7 8">PCH200</strain>
    </source>
</reference>
<comment type="caution">
    <text evidence="7">The sequence shown here is derived from an EMBL/GenBank/DDBJ whole genome shotgun (WGS) entry which is preliminary data.</text>
</comment>
<evidence type="ECO:0000256" key="4">
    <source>
        <dbReference type="ARBA" id="ARBA00022989"/>
    </source>
</evidence>
<comment type="similarity">
    <text evidence="2 6">Belongs to the 4-toluene sulfonate uptake permease (TSUP) (TC 2.A.102) family.</text>
</comment>
<accession>A0A2U1ZXM2</accession>
<evidence type="ECO:0000313" key="8">
    <source>
        <dbReference type="Proteomes" id="UP000245166"/>
    </source>
</evidence>
<name>A0A2U1ZXM2_9MICO</name>
<evidence type="ECO:0000256" key="2">
    <source>
        <dbReference type="ARBA" id="ARBA00009142"/>
    </source>
</evidence>
<evidence type="ECO:0000256" key="1">
    <source>
        <dbReference type="ARBA" id="ARBA00004141"/>
    </source>
</evidence>
<dbReference type="Proteomes" id="UP000245166">
    <property type="component" value="Unassembled WGS sequence"/>
</dbReference>
<evidence type="ECO:0000256" key="3">
    <source>
        <dbReference type="ARBA" id="ARBA00022692"/>
    </source>
</evidence>
<feature type="transmembrane region" description="Helical" evidence="6">
    <location>
        <begin position="63"/>
        <end position="85"/>
    </location>
</feature>
<protein>
    <recommendedName>
        <fullName evidence="6">Probable membrane transporter protein</fullName>
    </recommendedName>
</protein>